<keyword evidence="2" id="KW-1185">Reference proteome</keyword>
<name>A0ABV7I0W8_9HYPH</name>
<protein>
    <submittedName>
        <fullName evidence="1">Uncharacterized protein</fullName>
    </submittedName>
</protein>
<evidence type="ECO:0000313" key="1">
    <source>
        <dbReference type="EMBL" id="MFC3163316.1"/>
    </source>
</evidence>
<dbReference type="Proteomes" id="UP001595647">
    <property type="component" value="Unassembled WGS sequence"/>
</dbReference>
<sequence>MTRHIERTATTTHRIRTISLAVVVVLCANLVEASVAFADRDSPQFHSGACKGAYAGWLRGVVDGYHDLSGSPVENPSSVLLRIPTPAVLSPGDERLGFGDGLQEGFKLGVDYGVELGRGARTTDVDSEKMAQLTAQFQAYVRTHCITPATALDWDQTFMNDRGTSTVTSLNEAQVAMHAAVSANQMAIAAEESARYAHEAEARGDRSAVQAFRESARFHARTSADFAQLARNQSAAGREEAVQPIMDAEAAAERAKKAADSIGR</sequence>
<organism evidence="1 2">
    <name type="scientific">Ciceribacter thiooxidans</name>
    <dbReference type="NCBI Taxonomy" id="1969821"/>
    <lineage>
        <taxon>Bacteria</taxon>
        <taxon>Pseudomonadati</taxon>
        <taxon>Pseudomonadota</taxon>
        <taxon>Alphaproteobacteria</taxon>
        <taxon>Hyphomicrobiales</taxon>
        <taxon>Rhizobiaceae</taxon>
        <taxon>Ciceribacter</taxon>
    </lineage>
</organism>
<reference evidence="2" key="1">
    <citation type="journal article" date="2019" name="Int. J. Syst. Evol. Microbiol.">
        <title>The Global Catalogue of Microorganisms (GCM) 10K type strain sequencing project: providing services to taxonomists for standard genome sequencing and annotation.</title>
        <authorList>
            <consortium name="The Broad Institute Genomics Platform"/>
            <consortium name="The Broad Institute Genome Sequencing Center for Infectious Disease"/>
            <person name="Wu L."/>
            <person name="Ma J."/>
        </authorList>
    </citation>
    <scope>NUCLEOTIDE SEQUENCE [LARGE SCALE GENOMIC DNA]</scope>
    <source>
        <strain evidence="2">KCTC 52231</strain>
    </source>
</reference>
<comment type="caution">
    <text evidence="1">The sequence shown here is derived from an EMBL/GenBank/DDBJ whole genome shotgun (WGS) entry which is preliminary data.</text>
</comment>
<dbReference type="EMBL" id="JBHRTG010000007">
    <property type="protein sequence ID" value="MFC3163316.1"/>
    <property type="molecule type" value="Genomic_DNA"/>
</dbReference>
<gene>
    <name evidence="1" type="ORF">ACFOHV_08500</name>
</gene>
<accession>A0ABV7I0W8</accession>
<dbReference type="RefSeq" id="WP_182305620.1">
    <property type="nucleotide sequence ID" value="NZ_CP059896.1"/>
</dbReference>
<evidence type="ECO:0000313" key="2">
    <source>
        <dbReference type="Proteomes" id="UP001595647"/>
    </source>
</evidence>
<proteinExistence type="predicted"/>